<evidence type="ECO:0000256" key="1">
    <source>
        <dbReference type="ARBA" id="ARBA00023172"/>
    </source>
</evidence>
<dbReference type="eggNOG" id="COG0582">
    <property type="taxonomic scope" value="Bacteria"/>
</dbReference>
<dbReference type="HOGENOM" id="CLU_414971_0_0_4"/>
<dbReference type="STRING" id="640081.Dsui_1477"/>
<dbReference type="GO" id="GO:0015074">
    <property type="term" value="P:DNA integration"/>
    <property type="evidence" value="ECO:0007669"/>
    <property type="project" value="InterPro"/>
</dbReference>
<evidence type="ECO:0000313" key="4">
    <source>
        <dbReference type="Proteomes" id="UP000005633"/>
    </source>
</evidence>
<accession>G8QNM6</accession>
<feature type="region of interest" description="Disordered" evidence="2">
    <location>
        <begin position="194"/>
        <end position="218"/>
    </location>
</feature>
<organism evidence="3 4">
    <name type="scientific">Azospira oryzae (strain ATCC BAA-33 / DSM 13638 / PS)</name>
    <name type="common">Dechlorosoma suillum</name>
    <dbReference type="NCBI Taxonomy" id="640081"/>
    <lineage>
        <taxon>Bacteria</taxon>
        <taxon>Pseudomonadati</taxon>
        <taxon>Pseudomonadota</taxon>
        <taxon>Betaproteobacteria</taxon>
        <taxon>Rhodocyclales</taxon>
        <taxon>Rhodocyclaceae</taxon>
        <taxon>Azospira</taxon>
    </lineage>
</organism>
<dbReference type="GO" id="GO:0003677">
    <property type="term" value="F:DNA binding"/>
    <property type="evidence" value="ECO:0007669"/>
    <property type="project" value="InterPro"/>
</dbReference>
<evidence type="ECO:0008006" key="5">
    <source>
        <dbReference type="Google" id="ProtNLM"/>
    </source>
</evidence>
<dbReference type="KEGG" id="dsu:Dsui_1477"/>
<sequence length="715" mass="79072">MNATDAPLLTDPVDATRLACLQRFQPSDVQHLGRDDLLAAQSLLEHGPTWGFWQTPETLAPSLSGKKHLRNINLAGRMRACLRIEGVTDVPDTLIEEAVITLTRLGVLLRLVSAGAGKMARRALKPATIAQRLNQYLPRIAARAMRRKLQIGEETSALLYCLTDADRHEFHAKKRSRIELERLHALAVRGQWYDLPTPPETTPTTDPSRAPSAQPSHVKPVPYPPLPDAWLEEIGPRVLWVVQELGPHLLHLLDALPALMGELDLSMSSLTIQKKVQSLVAAHLSEYPWLDRAGRPVTPPFPLTTGSGKHGSDTLEWPPRTYEQIKNLSVTLQASHLFITLLACAGRIGEVAALTRHCVSNERDGGGYLHRHIYKLSPNFLGDELQSPAPPILEICMGQQARLAAAFDRLPRSLDATQLPMGRFGDALWVSIGTGRAGAEATINFNSALLNLAKRLGVSPSPGGKGVHAHRFRKTIGRLAGVALFNSPLVLKRLFGHKSIEMTLHYILCDPGIRGEAEKVLRELRIMHCSEALEEIHHAMANNLPLPANGGAGAARLLSAVENQETQLREQGRVWTEGSAYELACLLTGQGKGWRLINSSIVCSKEWVCSKPHRHKELELDKPKCDPGCENRVVLARRRRDTEESIEQYLDIARSAQADGLLLVMAHSMENLREELGYYADLREKYLAMPDVQAMFRSCEETDQPETIQVAEAIA</sequence>
<dbReference type="AlphaFoldDB" id="G8QNM6"/>
<dbReference type="InterPro" id="IPR011010">
    <property type="entry name" value="DNA_brk_join_enz"/>
</dbReference>
<protein>
    <recommendedName>
        <fullName evidence="5">Phage integrase family protein</fullName>
    </recommendedName>
</protein>
<evidence type="ECO:0000256" key="2">
    <source>
        <dbReference type="SAM" id="MobiDB-lite"/>
    </source>
</evidence>
<dbReference type="OrthoDB" id="8767990at2"/>
<dbReference type="RefSeq" id="WP_014236572.1">
    <property type="nucleotide sequence ID" value="NC_016616.1"/>
</dbReference>
<dbReference type="SUPFAM" id="SSF56349">
    <property type="entry name" value="DNA breaking-rejoining enzymes"/>
    <property type="match status" value="1"/>
</dbReference>
<dbReference type="InterPro" id="IPR013762">
    <property type="entry name" value="Integrase-like_cat_sf"/>
</dbReference>
<evidence type="ECO:0000313" key="3">
    <source>
        <dbReference type="EMBL" id="AEV25871.1"/>
    </source>
</evidence>
<reference evidence="3 4" key="1">
    <citation type="journal article" date="2012" name="J. Bacteriol.">
        <title>Complete genome sequence of the anaerobic perchlorate-reducing bacterium Azospira suillum strain PS.</title>
        <authorList>
            <person name="Byrne-Bailey K.G."/>
            <person name="Coates J.D."/>
        </authorList>
    </citation>
    <scope>NUCLEOTIDE SEQUENCE [LARGE SCALE GENOMIC DNA]</scope>
    <source>
        <strain evidence="4">ATCC BAA-33 / DSM 13638 / PS</strain>
    </source>
</reference>
<gene>
    <name evidence="3" type="ordered locus">Dsui_1477</name>
</gene>
<proteinExistence type="predicted"/>
<dbReference type="GO" id="GO:0006310">
    <property type="term" value="P:DNA recombination"/>
    <property type="evidence" value="ECO:0007669"/>
    <property type="project" value="UniProtKB-KW"/>
</dbReference>
<keyword evidence="1" id="KW-0233">DNA recombination</keyword>
<name>G8QNM6_AZOOP</name>
<dbReference type="EMBL" id="CP003153">
    <property type="protein sequence ID" value="AEV25871.1"/>
    <property type="molecule type" value="Genomic_DNA"/>
</dbReference>
<dbReference type="Proteomes" id="UP000005633">
    <property type="component" value="Chromosome"/>
</dbReference>
<dbReference type="Gene3D" id="1.10.443.10">
    <property type="entry name" value="Intergrase catalytic core"/>
    <property type="match status" value="1"/>
</dbReference>